<dbReference type="KEGG" id="mxa:MXAN_4381"/>
<dbReference type="HOGENOM" id="CLU_1420117_0_0_7"/>
<gene>
    <name evidence="3" type="ordered locus">MXAN_4381</name>
</gene>
<evidence type="ECO:0000256" key="1">
    <source>
        <dbReference type="SAM" id="MobiDB-lite"/>
    </source>
</evidence>
<keyword evidence="2" id="KW-1133">Transmembrane helix</keyword>
<protein>
    <submittedName>
        <fullName evidence="3">Uncharacterized protein</fullName>
    </submittedName>
</protein>
<evidence type="ECO:0000256" key="2">
    <source>
        <dbReference type="SAM" id="Phobius"/>
    </source>
</evidence>
<dbReference type="AlphaFoldDB" id="Q1D469"/>
<evidence type="ECO:0000313" key="3">
    <source>
        <dbReference type="EMBL" id="ABF88646.1"/>
    </source>
</evidence>
<organism evidence="3 4">
    <name type="scientific">Myxococcus xanthus (strain DK1622)</name>
    <dbReference type="NCBI Taxonomy" id="246197"/>
    <lineage>
        <taxon>Bacteria</taxon>
        <taxon>Pseudomonadati</taxon>
        <taxon>Myxococcota</taxon>
        <taxon>Myxococcia</taxon>
        <taxon>Myxococcales</taxon>
        <taxon>Cystobacterineae</taxon>
        <taxon>Myxococcaceae</taxon>
        <taxon>Myxococcus</taxon>
    </lineage>
</organism>
<keyword evidence="2" id="KW-0472">Membrane</keyword>
<keyword evidence="2" id="KW-0812">Transmembrane</keyword>
<keyword evidence="4" id="KW-1185">Reference proteome</keyword>
<proteinExistence type="predicted"/>
<feature type="transmembrane region" description="Helical" evidence="2">
    <location>
        <begin position="34"/>
        <end position="54"/>
    </location>
</feature>
<evidence type="ECO:0000313" key="4">
    <source>
        <dbReference type="Proteomes" id="UP000002402"/>
    </source>
</evidence>
<dbReference type="EnsemblBacteria" id="ABF88646">
    <property type="protein sequence ID" value="ABF88646"/>
    <property type="gene ID" value="MXAN_4381"/>
</dbReference>
<feature type="region of interest" description="Disordered" evidence="1">
    <location>
        <begin position="186"/>
        <end position="213"/>
    </location>
</feature>
<feature type="compositionally biased region" description="Basic residues" evidence="1">
    <location>
        <begin position="1"/>
        <end position="10"/>
    </location>
</feature>
<dbReference type="STRING" id="246197.MXAN_4381"/>
<sequence>MLARKRRRPRIPSEPFAMSTVPTQPAQKSGKNTILIIAAVAVVVGGIGAATLLLGRQPSDVGSLGKTDVGGLQELAVIQAQLRPLRACGIEYGERGRRMKSGSHTSVWVSACENDRFAGVRIEVPTSRQVEGVAFDLERSSVSELWKILVDKNQVPFPELKRTLEQLTPYLVEEIPSRLAQAIEAKVAADRERQKHQAAEPARREASKNSYPE</sequence>
<name>Q1D469_MYXXD</name>
<accession>Q1D469</accession>
<reference evidence="3 4" key="1">
    <citation type="journal article" date="2006" name="Proc. Natl. Acad. Sci. U.S.A.">
        <title>Evolution of sensory complexity recorded in a myxobacterial genome.</title>
        <authorList>
            <person name="Goldman B.S."/>
            <person name="Nierman W.C."/>
            <person name="Kaiser D."/>
            <person name="Slater S.C."/>
            <person name="Durkin A.S."/>
            <person name="Eisen J.A."/>
            <person name="Ronning C.M."/>
            <person name="Barbazuk W.B."/>
            <person name="Blanchard M."/>
            <person name="Field C."/>
            <person name="Halling C."/>
            <person name="Hinkle G."/>
            <person name="Iartchuk O."/>
            <person name="Kim H.S."/>
            <person name="Mackenzie C."/>
            <person name="Madupu R."/>
            <person name="Miller N."/>
            <person name="Shvartsbeyn A."/>
            <person name="Sullivan S.A."/>
            <person name="Vaudin M."/>
            <person name="Wiegand R."/>
            <person name="Kaplan H.B."/>
        </authorList>
    </citation>
    <scope>NUCLEOTIDE SEQUENCE [LARGE SCALE GENOMIC DNA]</scope>
    <source>
        <strain evidence="4">DK1622</strain>
    </source>
</reference>
<dbReference type="EMBL" id="CP000113">
    <property type="protein sequence ID" value="ABF88646.1"/>
    <property type="molecule type" value="Genomic_DNA"/>
</dbReference>
<feature type="compositionally biased region" description="Basic and acidic residues" evidence="1">
    <location>
        <begin position="187"/>
        <end position="207"/>
    </location>
</feature>
<dbReference type="Proteomes" id="UP000002402">
    <property type="component" value="Chromosome"/>
</dbReference>
<feature type="region of interest" description="Disordered" evidence="1">
    <location>
        <begin position="1"/>
        <end position="25"/>
    </location>
</feature>